<organism evidence="1 2">
    <name type="scientific">Apiospora marii</name>
    <dbReference type="NCBI Taxonomy" id="335849"/>
    <lineage>
        <taxon>Eukaryota</taxon>
        <taxon>Fungi</taxon>
        <taxon>Dikarya</taxon>
        <taxon>Ascomycota</taxon>
        <taxon>Pezizomycotina</taxon>
        <taxon>Sordariomycetes</taxon>
        <taxon>Xylariomycetidae</taxon>
        <taxon>Amphisphaeriales</taxon>
        <taxon>Apiosporaceae</taxon>
        <taxon>Apiospora</taxon>
    </lineage>
</organism>
<accession>A0ABR1SSK1</accession>
<proteinExistence type="predicted"/>
<name>A0ABR1SSK1_9PEZI</name>
<evidence type="ECO:0000313" key="1">
    <source>
        <dbReference type="EMBL" id="KAK8037290.1"/>
    </source>
</evidence>
<gene>
    <name evidence="1" type="ORF">PG991_000636</name>
</gene>
<protein>
    <submittedName>
        <fullName evidence="1">Uncharacterized protein</fullName>
    </submittedName>
</protein>
<evidence type="ECO:0000313" key="2">
    <source>
        <dbReference type="Proteomes" id="UP001396898"/>
    </source>
</evidence>
<sequence>MERFTVALVAPDTAGRAVLLVPFRPSARVMAFLDELYERAARQDLPVTRLSHAVTARLNSDTGAIIDPGDVLSDVVQDPKNDTIFAVFSLKSPHQLSVRIVTAADANNPGACPVIQMPITNTLRQLRDNIADRLHIPLKFDDNIDTL</sequence>
<comment type="caution">
    <text evidence="1">The sequence shown here is derived from an EMBL/GenBank/DDBJ whole genome shotgun (WGS) entry which is preliminary data.</text>
</comment>
<dbReference type="Proteomes" id="UP001396898">
    <property type="component" value="Unassembled WGS sequence"/>
</dbReference>
<keyword evidence="2" id="KW-1185">Reference proteome</keyword>
<dbReference type="EMBL" id="JAQQWI010000002">
    <property type="protein sequence ID" value="KAK8037290.1"/>
    <property type="molecule type" value="Genomic_DNA"/>
</dbReference>
<reference evidence="1 2" key="1">
    <citation type="submission" date="2023-01" db="EMBL/GenBank/DDBJ databases">
        <title>Analysis of 21 Apiospora genomes using comparative genomics revels a genus with tremendous synthesis potential of carbohydrate active enzymes and secondary metabolites.</title>
        <authorList>
            <person name="Sorensen T."/>
        </authorList>
    </citation>
    <scope>NUCLEOTIDE SEQUENCE [LARGE SCALE GENOMIC DNA]</scope>
    <source>
        <strain evidence="1 2">CBS 20057</strain>
    </source>
</reference>